<dbReference type="PANTHER" id="PTHR37313:SF4">
    <property type="entry name" value="CONSERVED MEMBRANE PROTEIN-RELATED"/>
    <property type="match status" value="1"/>
</dbReference>
<evidence type="ECO:0000256" key="2">
    <source>
        <dbReference type="SAM" id="MobiDB-lite"/>
    </source>
</evidence>
<name>A0ABX0SPN4_9ACTN</name>
<dbReference type="Proteomes" id="UP000749311">
    <property type="component" value="Unassembled WGS sequence"/>
</dbReference>
<accession>A0ABX0SPN4</accession>
<dbReference type="InterPro" id="IPR010273">
    <property type="entry name" value="DUF881"/>
</dbReference>
<proteinExistence type="inferred from homology"/>
<dbReference type="Gene3D" id="3.30.70.1880">
    <property type="entry name" value="Protein of unknown function DUF881"/>
    <property type="match status" value="1"/>
</dbReference>
<dbReference type="RefSeq" id="WP_167171866.1">
    <property type="nucleotide sequence ID" value="NZ_BAAAOO010000006.1"/>
</dbReference>
<dbReference type="PANTHER" id="PTHR37313">
    <property type="entry name" value="UPF0749 PROTEIN RV1825"/>
    <property type="match status" value="1"/>
</dbReference>
<evidence type="ECO:0000313" key="4">
    <source>
        <dbReference type="Proteomes" id="UP000749311"/>
    </source>
</evidence>
<organism evidence="3 4">
    <name type="scientific">Brooklawnia cerclae</name>
    <dbReference type="NCBI Taxonomy" id="349934"/>
    <lineage>
        <taxon>Bacteria</taxon>
        <taxon>Bacillati</taxon>
        <taxon>Actinomycetota</taxon>
        <taxon>Actinomycetes</taxon>
        <taxon>Propionibacteriales</taxon>
        <taxon>Propionibacteriaceae</taxon>
        <taxon>Brooklawnia</taxon>
    </lineage>
</organism>
<keyword evidence="4" id="KW-1185">Reference proteome</keyword>
<evidence type="ECO:0000313" key="3">
    <source>
        <dbReference type="EMBL" id="NIH58766.1"/>
    </source>
</evidence>
<feature type="region of interest" description="Disordered" evidence="2">
    <location>
        <begin position="1"/>
        <end position="28"/>
    </location>
</feature>
<reference evidence="3 4" key="1">
    <citation type="submission" date="2020-02" db="EMBL/GenBank/DDBJ databases">
        <title>Sequencing the genomes of 1000 actinobacteria strains.</title>
        <authorList>
            <person name="Klenk H.-P."/>
        </authorList>
    </citation>
    <scope>NUCLEOTIDE SEQUENCE [LARGE SCALE GENOMIC DNA]</scope>
    <source>
        <strain evidence="3 4">DSM 19609</strain>
    </source>
</reference>
<comment type="similarity">
    <text evidence="1">Belongs to the UPF0749 family.</text>
</comment>
<comment type="caution">
    <text evidence="3">The sequence shown here is derived from an EMBL/GenBank/DDBJ whole genome shotgun (WGS) entry which is preliminary data.</text>
</comment>
<evidence type="ECO:0000256" key="1">
    <source>
        <dbReference type="ARBA" id="ARBA00009108"/>
    </source>
</evidence>
<protein>
    <submittedName>
        <fullName evidence="3">Uncharacterized protein YlxW (UPF0749 family)</fullName>
    </submittedName>
</protein>
<dbReference type="EMBL" id="JAAMOZ010000005">
    <property type="protein sequence ID" value="NIH58766.1"/>
    <property type="molecule type" value="Genomic_DNA"/>
</dbReference>
<sequence>MAAPHSSDQEEPGEASRPGAAQVPAHPRASSVSTLVVGLLAGVLIGSTAITAQGSDLRPDRTSDLSQIAAEQEQRNQELITRAADLREQNSELAEREGASPSAADSLDPQTAQVAGLAAVKGPAVQVTLTDAPTSFEPPGVDADLLVVHEQDIQQVVNAMWAAGAEALTIQGVRAISTTAVKCVGNTVVLEGVPYAPPYVITAIGDQERIEAGLDSDDGVQVYKQYAQAYSLGYAQTRLSEVTMPAYAGALPQQATAAR</sequence>
<dbReference type="Pfam" id="PF05949">
    <property type="entry name" value="DUF881"/>
    <property type="match status" value="1"/>
</dbReference>
<feature type="region of interest" description="Disordered" evidence="2">
    <location>
        <begin position="90"/>
        <end position="110"/>
    </location>
</feature>
<gene>
    <name evidence="3" type="ORF">FB473_003467</name>
</gene>